<keyword evidence="10" id="KW-0175">Coiled coil</keyword>
<dbReference type="InterPro" id="IPR003660">
    <property type="entry name" value="HAMP_dom"/>
</dbReference>
<evidence type="ECO:0000256" key="6">
    <source>
        <dbReference type="ARBA" id="ARBA00023136"/>
    </source>
</evidence>
<dbReference type="PANTHER" id="PTHR32089">
    <property type="entry name" value="METHYL-ACCEPTING CHEMOTAXIS PROTEIN MCPB"/>
    <property type="match status" value="1"/>
</dbReference>
<evidence type="ECO:0000256" key="11">
    <source>
        <dbReference type="SAM" id="Phobius"/>
    </source>
</evidence>
<evidence type="ECO:0000313" key="15">
    <source>
        <dbReference type="Proteomes" id="UP000181901"/>
    </source>
</evidence>
<reference evidence="14 15" key="1">
    <citation type="submission" date="2015-09" db="EMBL/GenBank/DDBJ databases">
        <title>Genome of Desulfovibrio dechloracetivorans BerOc1, a mercury methylating strain isolated from highly hydrocarbons and metals contaminated coastal sediments.</title>
        <authorList>
            <person name="Goni Urriza M."/>
            <person name="Gassie C."/>
            <person name="Bouchez O."/>
            <person name="Klopp C."/>
            <person name="Ranchou-Peyruse A."/>
            <person name="Remy G."/>
        </authorList>
    </citation>
    <scope>NUCLEOTIDE SEQUENCE [LARGE SCALE GENOMIC DNA]</scope>
    <source>
        <strain evidence="14 15">BerOc1</strain>
    </source>
</reference>
<feature type="coiled-coil region" evidence="10">
    <location>
        <begin position="495"/>
        <end position="536"/>
    </location>
</feature>
<dbReference type="SMART" id="SM00283">
    <property type="entry name" value="MA"/>
    <property type="match status" value="1"/>
</dbReference>
<evidence type="ECO:0000259" key="12">
    <source>
        <dbReference type="PROSITE" id="PS50111"/>
    </source>
</evidence>
<dbReference type="InterPro" id="IPR004090">
    <property type="entry name" value="Chemotax_Me-accpt_rcpt"/>
</dbReference>
<dbReference type="AlphaFoldDB" id="A0A1J5NFM9"/>
<proteinExistence type="inferred from homology"/>
<dbReference type="Proteomes" id="UP000181901">
    <property type="component" value="Unassembled WGS sequence"/>
</dbReference>
<sequence>MRIGINNVLLFAVTSSVFAGILVICLYASSSTFNISSDIHAASLQQTAKSTKTFLSYYLQQAQEMVSDIAVLPAVSESLTNNPARAQKLLDSFVEKSKMFSSLIVLDPTGKAVVGHVKGGRMAASYAGRAYVQAIAAGADSYVTRNIVRGKTSKALLFVVAHAVRDEQNNLLGLLIGAVQWEGFTKTFIDPLKFGESGYAYIIDQTGRIIAHGADKNLILDPEFDTGLNAEALRLKNGIFEDEVDGQDKYVAVADVPETGWIVCMSASVDEMNASAARQRNILLLVGILVLVAVVAIIVPFNNRFILKPLALMGNFTKRVADGDLLGKLEGSFRFELSALADNLRQMVEELKNKLAFSEGVLRGIPAPCAILSPDHKLSWANQLACDSLEKNGGPENQVGQTAGAFMYGDSSRQTMADDALARKEAINDLFEHETVSGEKRTFDFTSTPFFDLEGELLGSFSFWTDQTEIYAQKKRIEEQNSVIAHTAAEASIVANNMASAAQQLSAQIEESTDNANRQRDKIQETATAMEEMNATILEVARYASETATNASSAQTNANEGSALMDEVVDSVQTISEETQILKQNIHDLGNQAQGIGSVLSVITDIADQTNLLALNAAIEAARAGEAGRGFAVVADEVRKLAEKTMQATGEVGRAITDIQKGTQDTVNRVERASEFVGQATEKAERAGASLSEIVTQIVAAGSQITSIATAAEQQSSTSEEINKAMDDIREFTADSTDSISQSNRAVAELAELAGRLNGLIGELETEEFRPA</sequence>
<comment type="caution">
    <text evidence="14">The sequence shown here is derived from an EMBL/GenBank/DDBJ whole genome shotgun (WGS) entry which is preliminary data.</text>
</comment>
<dbReference type="InterPro" id="IPR013656">
    <property type="entry name" value="PAS_4"/>
</dbReference>
<evidence type="ECO:0000256" key="4">
    <source>
        <dbReference type="ARBA" id="ARBA00022692"/>
    </source>
</evidence>
<dbReference type="Gene3D" id="3.30.450.20">
    <property type="entry name" value="PAS domain"/>
    <property type="match status" value="2"/>
</dbReference>
<feature type="transmembrane region" description="Helical" evidence="11">
    <location>
        <begin position="282"/>
        <end position="301"/>
    </location>
</feature>
<evidence type="ECO:0000256" key="5">
    <source>
        <dbReference type="ARBA" id="ARBA00022989"/>
    </source>
</evidence>
<dbReference type="Pfam" id="PF08448">
    <property type="entry name" value="PAS_4"/>
    <property type="match status" value="1"/>
</dbReference>
<evidence type="ECO:0000256" key="10">
    <source>
        <dbReference type="SAM" id="Coils"/>
    </source>
</evidence>
<evidence type="ECO:0000256" key="2">
    <source>
        <dbReference type="ARBA" id="ARBA00022475"/>
    </source>
</evidence>
<dbReference type="SMART" id="SM00304">
    <property type="entry name" value="HAMP"/>
    <property type="match status" value="2"/>
</dbReference>
<evidence type="ECO:0000256" key="1">
    <source>
        <dbReference type="ARBA" id="ARBA00004651"/>
    </source>
</evidence>
<gene>
    <name evidence="14" type="primary">mcpS_3</name>
    <name evidence="14" type="ORF">BerOc1_02459</name>
</gene>
<dbReference type="PRINTS" id="PR00260">
    <property type="entry name" value="CHEMTRNSDUCR"/>
</dbReference>
<keyword evidence="4 11" id="KW-0812">Transmembrane</keyword>
<dbReference type="Pfam" id="PF00672">
    <property type="entry name" value="HAMP"/>
    <property type="match status" value="1"/>
</dbReference>
<dbReference type="SUPFAM" id="SSF58104">
    <property type="entry name" value="Methyl-accepting chemotaxis protein (MCP) signaling domain"/>
    <property type="match status" value="1"/>
</dbReference>
<name>A0A1J5NFM9_9BACT</name>
<dbReference type="Pfam" id="PF00015">
    <property type="entry name" value="MCPsignal"/>
    <property type="match status" value="1"/>
</dbReference>
<dbReference type="SUPFAM" id="SSF55785">
    <property type="entry name" value="PYP-like sensor domain (PAS domain)"/>
    <property type="match status" value="1"/>
</dbReference>
<evidence type="ECO:0000259" key="13">
    <source>
        <dbReference type="PROSITE" id="PS50885"/>
    </source>
</evidence>
<evidence type="ECO:0000256" key="7">
    <source>
        <dbReference type="ARBA" id="ARBA00023224"/>
    </source>
</evidence>
<evidence type="ECO:0000256" key="9">
    <source>
        <dbReference type="PROSITE-ProRule" id="PRU00284"/>
    </source>
</evidence>
<dbReference type="InterPro" id="IPR035965">
    <property type="entry name" value="PAS-like_dom_sf"/>
</dbReference>
<dbReference type="GO" id="GO:0005886">
    <property type="term" value="C:plasma membrane"/>
    <property type="evidence" value="ECO:0007669"/>
    <property type="project" value="UniProtKB-SubCell"/>
</dbReference>
<keyword evidence="3" id="KW-0145">Chemotaxis</keyword>
<feature type="coiled-coil region" evidence="10">
    <location>
        <begin position="334"/>
        <end position="361"/>
    </location>
</feature>
<dbReference type="GO" id="GO:0007165">
    <property type="term" value="P:signal transduction"/>
    <property type="evidence" value="ECO:0007669"/>
    <property type="project" value="UniProtKB-KW"/>
</dbReference>
<dbReference type="FunFam" id="1.10.287.950:FF:000001">
    <property type="entry name" value="Methyl-accepting chemotaxis sensory transducer"/>
    <property type="match status" value="1"/>
</dbReference>
<organism evidence="14 15">
    <name type="scientific">Pseudodesulfovibrio hydrargyri</name>
    <dbReference type="NCBI Taxonomy" id="2125990"/>
    <lineage>
        <taxon>Bacteria</taxon>
        <taxon>Pseudomonadati</taxon>
        <taxon>Thermodesulfobacteriota</taxon>
        <taxon>Desulfovibrionia</taxon>
        <taxon>Desulfovibrionales</taxon>
        <taxon>Desulfovibrionaceae</taxon>
    </lineage>
</organism>
<dbReference type="InterPro" id="IPR033479">
    <property type="entry name" value="dCache_1"/>
</dbReference>
<evidence type="ECO:0000256" key="8">
    <source>
        <dbReference type="ARBA" id="ARBA00029447"/>
    </source>
</evidence>
<dbReference type="GO" id="GO:0004888">
    <property type="term" value="F:transmembrane signaling receptor activity"/>
    <property type="evidence" value="ECO:0007669"/>
    <property type="project" value="InterPro"/>
</dbReference>
<comment type="subcellular location">
    <subcellularLocation>
        <location evidence="1">Cell membrane</location>
        <topology evidence="1">Multi-pass membrane protein</topology>
    </subcellularLocation>
</comment>
<evidence type="ECO:0000256" key="3">
    <source>
        <dbReference type="ARBA" id="ARBA00022500"/>
    </source>
</evidence>
<accession>A0A1J5NFM9</accession>
<keyword evidence="7 9" id="KW-0807">Transducer</keyword>
<dbReference type="Pfam" id="PF02743">
    <property type="entry name" value="dCache_1"/>
    <property type="match status" value="1"/>
</dbReference>
<keyword evidence="6 11" id="KW-0472">Membrane</keyword>
<evidence type="ECO:0000313" key="14">
    <source>
        <dbReference type="EMBL" id="OIQ50521.1"/>
    </source>
</evidence>
<feature type="domain" description="Methyl-accepting transducer" evidence="12">
    <location>
        <begin position="494"/>
        <end position="730"/>
    </location>
</feature>
<dbReference type="InterPro" id="IPR004089">
    <property type="entry name" value="MCPsignal_dom"/>
</dbReference>
<dbReference type="CDD" id="cd12912">
    <property type="entry name" value="PDC2_MCP_like"/>
    <property type="match status" value="1"/>
</dbReference>
<dbReference type="CDD" id="cd12914">
    <property type="entry name" value="PDC1_DGC_like"/>
    <property type="match status" value="1"/>
</dbReference>
<dbReference type="GO" id="GO:0006935">
    <property type="term" value="P:chemotaxis"/>
    <property type="evidence" value="ECO:0007669"/>
    <property type="project" value="UniProtKB-KW"/>
</dbReference>
<dbReference type="CDD" id="cd06225">
    <property type="entry name" value="HAMP"/>
    <property type="match status" value="1"/>
</dbReference>
<dbReference type="PROSITE" id="PS50885">
    <property type="entry name" value="HAMP"/>
    <property type="match status" value="1"/>
</dbReference>
<dbReference type="SUPFAM" id="SSF158472">
    <property type="entry name" value="HAMP domain-like"/>
    <property type="match status" value="1"/>
</dbReference>
<dbReference type="PANTHER" id="PTHR32089:SF112">
    <property type="entry name" value="LYSOZYME-LIKE PROTEIN-RELATED"/>
    <property type="match status" value="1"/>
</dbReference>
<keyword evidence="15" id="KW-1185">Reference proteome</keyword>
<keyword evidence="2" id="KW-1003">Cell membrane</keyword>
<comment type="similarity">
    <text evidence="8">Belongs to the methyl-accepting chemotaxis (MCP) protein family.</text>
</comment>
<feature type="transmembrane region" description="Helical" evidence="11">
    <location>
        <begin position="6"/>
        <end position="28"/>
    </location>
</feature>
<dbReference type="CDD" id="cd11386">
    <property type="entry name" value="MCP_signal"/>
    <property type="match status" value="1"/>
</dbReference>
<dbReference type="RefSeq" id="WP_084641459.1">
    <property type="nucleotide sequence ID" value="NZ_LKAQ01000004.1"/>
</dbReference>
<dbReference type="EMBL" id="LKAQ01000004">
    <property type="protein sequence ID" value="OIQ50521.1"/>
    <property type="molecule type" value="Genomic_DNA"/>
</dbReference>
<keyword evidence="5 11" id="KW-1133">Transmembrane helix</keyword>
<feature type="domain" description="HAMP" evidence="13">
    <location>
        <begin position="304"/>
        <end position="356"/>
    </location>
</feature>
<dbReference type="PROSITE" id="PS50111">
    <property type="entry name" value="CHEMOTAXIS_TRANSDUC_2"/>
    <property type="match status" value="1"/>
</dbReference>
<dbReference type="Gene3D" id="6.10.340.10">
    <property type="match status" value="1"/>
</dbReference>
<dbReference type="Gene3D" id="1.10.287.950">
    <property type="entry name" value="Methyl-accepting chemotaxis protein"/>
    <property type="match status" value="1"/>
</dbReference>
<protein>
    <submittedName>
        <fullName evidence="14">Methyl-accepting chemotaxis protein McpS</fullName>
    </submittedName>
</protein>